<accession>A0A2H0XBC4</accession>
<evidence type="ECO:0000313" key="9">
    <source>
        <dbReference type="Proteomes" id="UP000231252"/>
    </source>
</evidence>
<dbReference type="SUPFAM" id="SSF54197">
    <property type="entry name" value="HIT-like"/>
    <property type="match status" value="1"/>
</dbReference>
<dbReference type="Pfam" id="PF00383">
    <property type="entry name" value="dCMP_cyt_deam_1"/>
    <property type="match status" value="1"/>
</dbReference>
<dbReference type="SUPFAM" id="SSF53927">
    <property type="entry name" value="Cytidine deaminase-like"/>
    <property type="match status" value="1"/>
</dbReference>
<evidence type="ECO:0000259" key="7">
    <source>
        <dbReference type="PROSITE" id="PS51747"/>
    </source>
</evidence>
<gene>
    <name evidence="8" type="ORF">COT50_03470</name>
</gene>
<keyword evidence="3" id="KW-0378">Hydrolase</keyword>
<evidence type="ECO:0000256" key="1">
    <source>
        <dbReference type="ARBA" id="ARBA00006576"/>
    </source>
</evidence>
<dbReference type="Proteomes" id="UP000231252">
    <property type="component" value="Unassembled WGS sequence"/>
</dbReference>
<dbReference type="PROSITE" id="PS51747">
    <property type="entry name" value="CYT_DCMP_DEAMINASES_2"/>
    <property type="match status" value="1"/>
</dbReference>
<organism evidence="8 9">
    <name type="scientific">candidate division WWE3 bacterium CG08_land_8_20_14_0_20_41_10</name>
    <dbReference type="NCBI Taxonomy" id="1975085"/>
    <lineage>
        <taxon>Bacteria</taxon>
        <taxon>Katanobacteria</taxon>
    </lineage>
</organism>
<keyword evidence="4" id="KW-0862">Zinc</keyword>
<dbReference type="Pfam" id="PF01230">
    <property type="entry name" value="HIT"/>
    <property type="match status" value="1"/>
</dbReference>
<dbReference type="Gene3D" id="3.40.140.10">
    <property type="entry name" value="Cytidine Deaminase, domain 2"/>
    <property type="match status" value="1"/>
</dbReference>
<dbReference type="InterPro" id="IPR016192">
    <property type="entry name" value="APOBEC/CMP_deaminase_Zn-bd"/>
</dbReference>
<evidence type="ECO:0000256" key="5">
    <source>
        <dbReference type="PROSITE-ProRule" id="PRU00464"/>
    </source>
</evidence>
<dbReference type="PANTHER" id="PTHR11086">
    <property type="entry name" value="DEOXYCYTIDYLATE DEAMINASE-RELATED"/>
    <property type="match status" value="1"/>
</dbReference>
<dbReference type="GO" id="GO:0008270">
    <property type="term" value="F:zinc ion binding"/>
    <property type="evidence" value="ECO:0007669"/>
    <property type="project" value="InterPro"/>
</dbReference>
<dbReference type="InterPro" id="IPR015517">
    <property type="entry name" value="dCMP_deaminase-rel"/>
</dbReference>
<evidence type="ECO:0000256" key="2">
    <source>
        <dbReference type="ARBA" id="ARBA00022723"/>
    </source>
</evidence>
<dbReference type="PROSITE" id="PS51084">
    <property type="entry name" value="HIT_2"/>
    <property type="match status" value="1"/>
</dbReference>
<dbReference type="EMBL" id="PEYU01000076">
    <property type="protein sequence ID" value="PIS22161.1"/>
    <property type="molecule type" value="Genomic_DNA"/>
</dbReference>
<name>A0A2H0XBC4_UNCKA</name>
<dbReference type="InterPro" id="IPR036265">
    <property type="entry name" value="HIT-like_sf"/>
</dbReference>
<comment type="similarity">
    <text evidence="1">Belongs to the cytidine and deoxycytidylate deaminase family.</text>
</comment>
<dbReference type="PROSITE" id="PS00903">
    <property type="entry name" value="CYT_DCMP_DEAMINASES_1"/>
    <property type="match status" value="1"/>
</dbReference>
<dbReference type="GO" id="GO:0005737">
    <property type="term" value="C:cytoplasm"/>
    <property type="evidence" value="ECO:0007669"/>
    <property type="project" value="TreeGrafter"/>
</dbReference>
<keyword evidence="2" id="KW-0479">Metal-binding</keyword>
<dbReference type="InterPro" id="IPR002125">
    <property type="entry name" value="CMP_dCMP_dom"/>
</dbReference>
<dbReference type="AlphaFoldDB" id="A0A2H0XBC4"/>
<protein>
    <recommendedName>
        <fullName evidence="10">HIT domain-containing protein</fullName>
    </recommendedName>
</protein>
<feature type="domain" description="CMP/dCMP-type deaminase" evidence="7">
    <location>
        <begin position="167"/>
        <end position="300"/>
    </location>
</feature>
<feature type="domain" description="HIT" evidence="6">
    <location>
        <begin position="21"/>
        <end position="128"/>
    </location>
</feature>
<sequence length="315" mass="34731">MAKVGNPRVSDRYDRAVSALDKCVFCDLKDKYIIAEEGGMVLTVNLFPYLDGHVLIIPRRHIEKFHELTAMEWVAVGKLTTLGIDLLKKGFGIEDSNILYREGGVGSGKSLGHLHLHIMPCVPGFLERNQKGICYNYQELKLSSLDVAVKLRAHDCSNGETRPATVGNNIDYMKRACLLCNKSTCGYKTGCVMVKNGKVVAEGWNATLPGEIYCKNGECIREKENLHGGKDIEKVCSIHAEAYAVAECARVGVSLEGTDVYLTTFPCVICARLLAKCGIGRLFYMSDYMGGKLGESLLVKNGVKIQQIKEEGVWK</sequence>
<evidence type="ECO:0000259" key="6">
    <source>
        <dbReference type="PROSITE" id="PS51084"/>
    </source>
</evidence>
<comment type="caution">
    <text evidence="8">The sequence shown here is derived from an EMBL/GenBank/DDBJ whole genome shotgun (WGS) entry which is preliminary data.</text>
</comment>
<evidence type="ECO:0008006" key="10">
    <source>
        <dbReference type="Google" id="ProtNLM"/>
    </source>
</evidence>
<feature type="short sequence motif" description="Histidine triad motif" evidence="5">
    <location>
        <begin position="113"/>
        <end position="117"/>
    </location>
</feature>
<reference evidence="9" key="1">
    <citation type="submission" date="2017-09" db="EMBL/GenBank/DDBJ databases">
        <title>Depth-based differentiation of microbial function through sediment-hosted aquifers and enrichment of novel symbionts in the deep terrestrial subsurface.</title>
        <authorList>
            <person name="Probst A.J."/>
            <person name="Ladd B."/>
            <person name="Jarett J.K."/>
            <person name="Geller-Mcgrath D.E."/>
            <person name="Sieber C.M.K."/>
            <person name="Emerson J.B."/>
            <person name="Anantharaman K."/>
            <person name="Thomas B.C."/>
            <person name="Malmstrom R."/>
            <person name="Stieglmeier M."/>
            <person name="Klingl A."/>
            <person name="Woyke T."/>
            <person name="Ryan C.M."/>
            <person name="Banfield J.F."/>
        </authorList>
    </citation>
    <scope>NUCLEOTIDE SEQUENCE [LARGE SCALE GENOMIC DNA]</scope>
</reference>
<evidence type="ECO:0000313" key="8">
    <source>
        <dbReference type="EMBL" id="PIS22161.1"/>
    </source>
</evidence>
<dbReference type="InterPro" id="IPR011146">
    <property type="entry name" value="HIT-like"/>
</dbReference>
<evidence type="ECO:0000256" key="3">
    <source>
        <dbReference type="ARBA" id="ARBA00022801"/>
    </source>
</evidence>
<dbReference type="InterPro" id="IPR016193">
    <property type="entry name" value="Cytidine_deaminase-like"/>
</dbReference>
<dbReference type="PANTHER" id="PTHR11086:SF18">
    <property type="entry name" value="DEOXYCYTIDYLATE DEAMINASE"/>
    <property type="match status" value="1"/>
</dbReference>
<dbReference type="Gene3D" id="3.30.428.10">
    <property type="entry name" value="HIT-like"/>
    <property type="match status" value="1"/>
</dbReference>
<evidence type="ECO:0000256" key="4">
    <source>
        <dbReference type="ARBA" id="ARBA00022833"/>
    </source>
</evidence>
<dbReference type="GO" id="GO:0004132">
    <property type="term" value="F:dCMP deaminase activity"/>
    <property type="evidence" value="ECO:0007669"/>
    <property type="project" value="TreeGrafter"/>
</dbReference>
<proteinExistence type="inferred from homology"/>